<keyword evidence="1" id="KW-0732">Signal</keyword>
<accession>A0A811SHM5</accession>
<gene>
    <name evidence="2" type="ORF">NCGR_LOCUS64525</name>
</gene>
<evidence type="ECO:0000313" key="2">
    <source>
        <dbReference type="EMBL" id="CAD6340427.1"/>
    </source>
</evidence>
<dbReference type="EMBL" id="CAJGYO010000019">
    <property type="protein sequence ID" value="CAD6340427.1"/>
    <property type="molecule type" value="Genomic_DNA"/>
</dbReference>
<evidence type="ECO:0000313" key="3">
    <source>
        <dbReference type="Proteomes" id="UP000604825"/>
    </source>
</evidence>
<feature type="chain" id="PRO_5032368434" evidence="1">
    <location>
        <begin position="21"/>
        <end position="85"/>
    </location>
</feature>
<dbReference type="Proteomes" id="UP000604825">
    <property type="component" value="Unassembled WGS sequence"/>
</dbReference>
<comment type="caution">
    <text evidence="2">The sequence shown here is derived from an EMBL/GenBank/DDBJ whole genome shotgun (WGS) entry which is preliminary data.</text>
</comment>
<dbReference type="AlphaFoldDB" id="A0A811SHM5"/>
<sequence length="85" mass="9137">MRRANMVLLLAIGFLMLALASDVVVAKKNCTSKKIPTQGKACDPKTCDQNAKKDSDADGFRCPYAACIIQGRCVAGACQRIVCEK</sequence>
<evidence type="ECO:0000256" key="1">
    <source>
        <dbReference type="SAM" id="SignalP"/>
    </source>
</evidence>
<name>A0A811SHM5_9POAL</name>
<organism evidence="2 3">
    <name type="scientific">Miscanthus lutarioriparius</name>
    <dbReference type="NCBI Taxonomy" id="422564"/>
    <lineage>
        <taxon>Eukaryota</taxon>
        <taxon>Viridiplantae</taxon>
        <taxon>Streptophyta</taxon>
        <taxon>Embryophyta</taxon>
        <taxon>Tracheophyta</taxon>
        <taxon>Spermatophyta</taxon>
        <taxon>Magnoliopsida</taxon>
        <taxon>Liliopsida</taxon>
        <taxon>Poales</taxon>
        <taxon>Poaceae</taxon>
        <taxon>PACMAD clade</taxon>
        <taxon>Panicoideae</taxon>
        <taxon>Andropogonodae</taxon>
        <taxon>Andropogoneae</taxon>
        <taxon>Saccharinae</taxon>
        <taxon>Miscanthus</taxon>
    </lineage>
</organism>
<reference evidence="2" key="1">
    <citation type="submission" date="2020-10" db="EMBL/GenBank/DDBJ databases">
        <authorList>
            <person name="Han B."/>
            <person name="Lu T."/>
            <person name="Zhao Q."/>
            <person name="Huang X."/>
            <person name="Zhao Y."/>
        </authorList>
    </citation>
    <scope>NUCLEOTIDE SEQUENCE</scope>
</reference>
<proteinExistence type="predicted"/>
<keyword evidence="3" id="KW-1185">Reference proteome</keyword>
<feature type="signal peptide" evidence="1">
    <location>
        <begin position="1"/>
        <end position="20"/>
    </location>
</feature>
<protein>
    <submittedName>
        <fullName evidence="2">Uncharacterized protein</fullName>
    </submittedName>
</protein>